<dbReference type="EMBL" id="CP011545">
    <property type="protein sequence ID" value="AKK08176.1"/>
    <property type="molecule type" value="Genomic_DNA"/>
</dbReference>
<sequence>MDENLRLSDNDRINALQALASHYAEGRLDYQEFDERTAAASTARINADLRPLFEDLPGGIEEALTPTRTTAIANTQDSELEELATIKEKGKRVEMLDGAIFSVTLASFFILMFVFNVSHAWVVWPVMAGVMVIPRLLSGFSDADEEAYEELKEIEKKERELRLKQATDRLRELE</sequence>
<dbReference type="AlphaFoldDB" id="A0A0G3H466"/>
<name>A0A0G3H466_9CORY</name>
<evidence type="ECO:0000256" key="1">
    <source>
        <dbReference type="SAM" id="Phobius"/>
    </source>
</evidence>
<keyword evidence="1" id="KW-0812">Transmembrane</keyword>
<evidence type="ECO:0000313" key="4">
    <source>
        <dbReference type="Proteomes" id="UP000035540"/>
    </source>
</evidence>
<dbReference type="STRING" id="136857.CTEST_03635"/>
<dbReference type="PATRIC" id="fig|136857.5.peg.717"/>
<dbReference type="Pfam" id="PF08044">
    <property type="entry name" value="DUF1707"/>
    <property type="match status" value="1"/>
</dbReference>
<dbReference type="KEGG" id="cted:CTEST_03635"/>
<reference evidence="4" key="2">
    <citation type="submission" date="2015-05" db="EMBL/GenBank/DDBJ databases">
        <title>Complete genome sequence of Corynebacterium testudinoris DSM 44614, recovered from necrotic lesions in the mouth of a tortoise.</title>
        <authorList>
            <person name="Ruckert C."/>
            <person name="Albersmeier A."/>
            <person name="Winkler A."/>
            <person name="Tauch A."/>
        </authorList>
    </citation>
    <scope>NUCLEOTIDE SEQUENCE [LARGE SCALE GENOMIC DNA]</scope>
    <source>
        <strain evidence="4">DSM 44614</strain>
    </source>
</reference>
<keyword evidence="1" id="KW-0472">Membrane</keyword>
<proteinExistence type="predicted"/>
<dbReference type="RefSeq" id="WP_047252577.1">
    <property type="nucleotide sequence ID" value="NZ_CP011545.1"/>
</dbReference>
<dbReference type="OrthoDB" id="3534574at2"/>
<dbReference type="Proteomes" id="UP000035540">
    <property type="component" value="Chromosome"/>
</dbReference>
<reference evidence="3 4" key="1">
    <citation type="journal article" date="2015" name="Genome Announc.">
        <title>Complete Genome Sequence of the Type Strain Corynebacterium testudinoris DSM 44614, Recovered from Necrotic Lesions in the Mouth of a Tortoise.</title>
        <authorList>
            <person name="Ruckert C."/>
            <person name="Kriete M."/>
            <person name="Jaenicke S."/>
            <person name="Winkler A."/>
            <person name="Tauch A."/>
        </authorList>
    </citation>
    <scope>NUCLEOTIDE SEQUENCE [LARGE SCALE GENOMIC DNA]</scope>
    <source>
        <strain evidence="3 4">DSM 44614</strain>
    </source>
</reference>
<evidence type="ECO:0000259" key="2">
    <source>
        <dbReference type="Pfam" id="PF08044"/>
    </source>
</evidence>
<keyword evidence="1" id="KW-1133">Transmembrane helix</keyword>
<keyword evidence="4" id="KW-1185">Reference proteome</keyword>
<dbReference type="InterPro" id="IPR012551">
    <property type="entry name" value="DUF1707_SHOCT-like"/>
</dbReference>
<accession>A0A0G3H466</accession>
<protein>
    <submittedName>
        <fullName evidence="3">Putative DUF1707 family protein</fullName>
    </submittedName>
</protein>
<evidence type="ECO:0000313" key="3">
    <source>
        <dbReference type="EMBL" id="AKK08176.1"/>
    </source>
</evidence>
<organism evidence="3 4">
    <name type="scientific">Corynebacterium testudinoris</name>
    <dbReference type="NCBI Taxonomy" id="136857"/>
    <lineage>
        <taxon>Bacteria</taxon>
        <taxon>Bacillati</taxon>
        <taxon>Actinomycetota</taxon>
        <taxon>Actinomycetes</taxon>
        <taxon>Mycobacteriales</taxon>
        <taxon>Corynebacteriaceae</taxon>
        <taxon>Corynebacterium</taxon>
    </lineage>
</organism>
<feature type="transmembrane region" description="Helical" evidence="1">
    <location>
        <begin position="95"/>
        <end position="115"/>
    </location>
</feature>
<feature type="domain" description="DUF1707" evidence="2">
    <location>
        <begin position="5"/>
        <end position="57"/>
    </location>
</feature>
<gene>
    <name evidence="3" type="ORF">CTEST_03635</name>
</gene>